<feature type="chain" id="PRO_5036487948" description="Ubiquitin carboxyl-terminal hydrolase" evidence="18">
    <location>
        <begin position="18"/>
        <end position="228"/>
    </location>
</feature>
<protein>
    <recommendedName>
        <fullName evidence="17">Ubiquitin carboxyl-terminal hydrolase</fullName>
        <ecNumber evidence="17">3.4.19.12</ecNumber>
    </recommendedName>
</protein>
<evidence type="ECO:0000259" key="19">
    <source>
        <dbReference type="PROSITE" id="PS52048"/>
    </source>
</evidence>
<keyword evidence="4" id="KW-0963">Cytoplasm</keyword>
<dbReference type="GO" id="GO:0006511">
    <property type="term" value="P:ubiquitin-dependent protein catabolic process"/>
    <property type="evidence" value="ECO:0007669"/>
    <property type="project" value="UniProtKB-UniRule"/>
</dbReference>
<dbReference type="PANTHER" id="PTHR10589">
    <property type="entry name" value="UBIQUITIN CARBOXYL-TERMINAL HYDROLASE"/>
    <property type="match status" value="1"/>
</dbReference>
<keyword evidence="21" id="KW-1185">Reference proteome</keyword>
<organism evidence="20 21">
    <name type="scientific">Polypterus senegalus</name>
    <name type="common">Senegal bichir</name>
    <dbReference type="NCBI Taxonomy" id="55291"/>
    <lineage>
        <taxon>Eukaryota</taxon>
        <taxon>Metazoa</taxon>
        <taxon>Chordata</taxon>
        <taxon>Craniata</taxon>
        <taxon>Vertebrata</taxon>
        <taxon>Euteleostomi</taxon>
        <taxon>Actinopterygii</taxon>
        <taxon>Polypteriformes</taxon>
        <taxon>Polypteridae</taxon>
        <taxon>Polypterus</taxon>
    </lineage>
</organism>
<evidence type="ECO:0000256" key="3">
    <source>
        <dbReference type="ARBA" id="ARBA00004628"/>
    </source>
</evidence>
<dbReference type="EC" id="3.4.19.12" evidence="17"/>
<evidence type="ECO:0000256" key="12">
    <source>
        <dbReference type="ARBA" id="ARBA00023136"/>
    </source>
</evidence>
<proteinExistence type="inferred from homology"/>
<keyword evidence="12" id="KW-0472">Membrane</keyword>
<comment type="subcellular location">
    <subcellularLocation>
        <location evidence="2">Cytoplasm</location>
    </subcellularLocation>
    <subcellularLocation>
        <location evidence="3">Endoplasmic reticulum membrane</location>
        <topology evidence="3">Lipid-anchor</topology>
    </subcellularLocation>
</comment>
<evidence type="ECO:0000256" key="5">
    <source>
        <dbReference type="ARBA" id="ARBA00022553"/>
    </source>
</evidence>
<evidence type="ECO:0000256" key="4">
    <source>
        <dbReference type="ARBA" id="ARBA00022490"/>
    </source>
</evidence>
<dbReference type="InterPro" id="IPR036959">
    <property type="entry name" value="Peptidase_C12_UCH_sf"/>
</dbReference>
<comment type="caution">
    <text evidence="16">Lacks conserved residue(s) required for the propagation of feature annotation.</text>
</comment>
<keyword evidence="7 17" id="KW-0833">Ubl conjugation pathway</keyword>
<evidence type="ECO:0000256" key="8">
    <source>
        <dbReference type="ARBA" id="ARBA00022801"/>
    </source>
</evidence>
<gene>
    <name evidence="20" type="primary">Uchl1</name>
    <name evidence="20" type="ORF">GTO96_0016716</name>
</gene>
<evidence type="ECO:0000256" key="14">
    <source>
        <dbReference type="ARBA" id="ARBA00023288"/>
    </source>
</evidence>
<dbReference type="InterPro" id="IPR036872">
    <property type="entry name" value="CH_dom_sf"/>
</dbReference>
<dbReference type="AlphaFoldDB" id="A0A8X8BPS4"/>
<comment type="catalytic activity">
    <reaction evidence="1 17">
        <text>Thiol-dependent hydrolysis of ester, thioester, amide, peptide and isopeptide bonds formed by the C-terminal Gly of ubiquitin (a 76-residue protein attached to proteins as an intracellular targeting signal).</text>
        <dbReference type="EC" id="3.4.19.12"/>
    </reaction>
</comment>
<dbReference type="Proteomes" id="UP000886611">
    <property type="component" value="Unassembled WGS sequence"/>
</dbReference>
<dbReference type="PROSITE" id="PS52048">
    <property type="entry name" value="UCH_DOMAIN"/>
    <property type="match status" value="1"/>
</dbReference>
<evidence type="ECO:0000256" key="17">
    <source>
        <dbReference type="RuleBase" id="RU361215"/>
    </source>
</evidence>
<dbReference type="InterPro" id="IPR001578">
    <property type="entry name" value="Peptidase_C12_UCH"/>
</dbReference>
<evidence type="ECO:0000256" key="11">
    <source>
        <dbReference type="ARBA" id="ARBA00022990"/>
    </source>
</evidence>
<keyword evidence="14" id="KW-0449">Lipoprotein</keyword>
<evidence type="ECO:0000313" key="21">
    <source>
        <dbReference type="Proteomes" id="UP000886611"/>
    </source>
</evidence>
<dbReference type="PANTHER" id="PTHR10589:SF19">
    <property type="entry name" value="UBIQUITIN CARBOXYL-TERMINAL HYDROLASE ISOZYME L1"/>
    <property type="match status" value="1"/>
</dbReference>
<keyword evidence="15" id="KW-0636">Prenylation</keyword>
<dbReference type="PRINTS" id="PR00707">
    <property type="entry name" value="UBCTHYDRLASE"/>
</dbReference>
<evidence type="ECO:0000256" key="16">
    <source>
        <dbReference type="PROSITE-ProRule" id="PRU01393"/>
    </source>
</evidence>
<dbReference type="Gene3D" id="3.40.532.10">
    <property type="entry name" value="Peptidase C12, ubiquitin carboxyl-terminal hydrolase"/>
    <property type="match status" value="1"/>
</dbReference>
<evidence type="ECO:0000256" key="18">
    <source>
        <dbReference type="SAM" id="SignalP"/>
    </source>
</evidence>
<feature type="domain" description="UCH catalytic" evidence="19">
    <location>
        <begin position="1"/>
        <end position="228"/>
    </location>
</feature>
<evidence type="ECO:0000256" key="13">
    <source>
        <dbReference type="ARBA" id="ARBA00023180"/>
    </source>
</evidence>
<accession>A0A8X8BPS4</accession>
<evidence type="ECO:0000313" key="20">
    <source>
        <dbReference type="EMBL" id="KAG2465943.1"/>
    </source>
</evidence>
<keyword evidence="10" id="KW-0256">Endoplasmic reticulum</keyword>
<feature type="signal peptide" evidence="18">
    <location>
        <begin position="1"/>
        <end position="17"/>
    </location>
</feature>
<dbReference type="GO" id="GO:0005789">
    <property type="term" value="C:endoplasmic reticulum membrane"/>
    <property type="evidence" value="ECO:0007669"/>
    <property type="project" value="UniProtKB-SubCell"/>
</dbReference>
<dbReference type="GO" id="GO:0016579">
    <property type="term" value="P:protein deubiquitination"/>
    <property type="evidence" value="ECO:0007669"/>
    <property type="project" value="TreeGrafter"/>
</dbReference>
<dbReference type="SUPFAM" id="SSF54001">
    <property type="entry name" value="Cysteine proteinases"/>
    <property type="match status" value="1"/>
</dbReference>
<evidence type="ECO:0000256" key="15">
    <source>
        <dbReference type="ARBA" id="ARBA00023289"/>
    </source>
</evidence>
<keyword evidence="18" id="KW-0732">Signal</keyword>
<dbReference type="Pfam" id="PF01088">
    <property type="entry name" value="Peptidase_C12"/>
    <property type="match status" value="1"/>
</dbReference>
<comment type="similarity">
    <text evidence="16 17">Belongs to the peptidase C12 family.</text>
</comment>
<evidence type="ECO:0000256" key="1">
    <source>
        <dbReference type="ARBA" id="ARBA00000707"/>
    </source>
</evidence>
<evidence type="ECO:0000256" key="10">
    <source>
        <dbReference type="ARBA" id="ARBA00022824"/>
    </source>
</evidence>
<dbReference type="EMBL" id="JAATIS010001721">
    <property type="protein sequence ID" value="KAG2465943.1"/>
    <property type="molecule type" value="Genomic_DNA"/>
</dbReference>
<feature type="non-terminal residue" evidence="20">
    <location>
        <position position="1"/>
    </location>
</feature>
<comment type="caution">
    <text evidence="20">The sequence shown here is derived from an EMBL/GenBank/DDBJ whole genome shotgun (WGS) entry which is preliminary data.</text>
</comment>
<reference evidence="20 21" key="1">
    <citation type="journal article" date="2021" name="Cell">
        <title>Tracing the genetic footprints of vertebrate landing in non-teleost ray-finned fishes.</title>
        <authorList>
            <person name="Bi X."/>
            <person name="Wang K."/>
            <person name="Yang L."/>
            <person name="Pan H."/>
            <person name="Jiang H."/>
            <person name="Wei Q."/>
            <person name="Fang M."/>
            <person name="Yu H."/>
            <person name="Zhu C."/>
            <person name="Cai Y."/>
            <person name="He Y."/>
            <person name="Gan X."/>
            <person name="Zeng H."/>
            <person name="Yu D."/>
            <person name="Zhu Y."/>
            <person name="Jiang H."/>
            <person name="Qiu Q."/>
            <person name="Yang H."/>
            <person name="Zhang Y.E."/>
            <person name="Wang W."/>
            <person name="Zhu M."/>
            <person name="He S."/>
            <person name="Zhang G."/>
        </authorList>
    </citation>
    <scope>NUCLEOTIDE SEQUENCE [LARGE SCALE GENOMIC DNA]</scope>
    <source>
        <strain evidence="20">Bchr_013</strain>
    </source>
</reference>
<dbReference type="SUPFAM" id="SSF47576">
    <property type="entry name" value="Calponin-homology domain, CH-domain"/>
    <property type="match status" value="1"/>
</dbReference>
<keyword evidence="11" id="KW-0007">Acetylation</keyword>
<evidence type="ECO:0000256" key="6">
    <source>
        <dbReference type="ARBA" id="ARBA00022670"/>
    </source>
</evidence>
<keyword evidence="5" id="KW-0597">Phosphoprotein</keyword>
<dbReference type="InterPro" id="IPR038765">
    <property type="entry name" value="Papain-like_cys_pep_sf"/>
</dbReference>
<sequence>MLFVFIQVLCKWGVASSWRVVDVVGFDDEALSAVPKPCCAVMLLLPLTEQHESFRKKQSEELGGKEVPGVYFLKQTIVNSCATVGLLHAVANNQDNLEFVEGSVIKKFLDKTSGMSPDERAKHLQENKDIRAVHDEVAATGQCRDNITLFLRGCEDLGLKGSQLFDPGDLQDTSTRANLKEKEEELGACTDTASCRTRPIANQLRIPNWNLSATVKQLEDLLAGLDAD</sequence>
<name>A0A8X8BPS4_POLSE</name>
<feature type="non-terminal residue" evidence="20">
    <location>
        <position position="228"/>
    </location>
</feature>
<evidence type="ECO:0000256" key="7">
    <source>
        <dbReference type="ARBA" id="ARBA00022786"/>
    </source>
</evidence>
<keyword evidence="13" id="KW-0325">Glycoprotein</keyword>
<keyword evidence="6 17" id="KW-0645">Protease</keyword>
<dbReference type="GO" id="GO:0004843">
    <property type="term" value="F:cysteine-type deubiquitinase activity"/>
    <property type="evidence" value="ECO:0007669"/>
    <property type="project" value="UniProtKB-EC"/>
</dbReference>
<keyword evidence="9 17" id="KW-0788">Thiol protease</keyword>
<keyword evidence="8 17" id="KW-0378">Hydrolase</keyword>
<evidence type="ECO:0000256" key="9">
    <source>
        <dbReference type="ARBA" id="ARBA00022807"/>
    </source>
</evidence>
<evidence type="ECO:0000256" key="2">
    <source>
        <dbReference type="ARBA" id="ARBA00004496"/>
    </source>
</evidence>